<protein>
    <recommendedName>
        <fullName evidence="5">Serine/threonine-protein phosphatase 4 regulatory subunit 4</fullName>
    </recommendedName>
</protein>
<dbReference type="STRING" id="137246.A0A401SAQ0"/>
<evidence type="ECO:0008006" key="5">
    <source>
        <dbReference type="Google" id="ProtNLM"/>
    </source>
</evidence>
<dbReference type="InterPro" id="IPR016024">
    <property type="entry name" value="ARM-type_fold"/>
</dbReference>
<feature type="region of interest" description="Disordered" evidence="2">
    <location>
        <begin position="829"/>
        <end position="871"/>
    </location>
</feature>
<dbReference type="InterPro" id="IPR021133">
    <property type="entry name" value="HEAT_type_2"/>
</dbReference>
<sequence>MDFNQENLFGQIEDLQELSFIERPVRRYLKTPEEIERLTVDEELNDIERAVYLLSNSSYQHSIVRNWGGGSVTSYQSPLSFSSSQIYRDFGREKVVFQKPTGDISSGQDVQRTSVVVNLPNLMRQNTSETIRRVVPKIREVLHVAGVEMQLAAAVSFLTILQEELVSITAYIHSFLPIILANLDHRDTVVSNAWLETLLTVINALPKETIRQEILSPLVSKAQLSQTVQSRLASCKILGKVARKFESHIIKRDILPLVKSLCQDVEYEVRSCMCRQLEFIAQGIGVEQTKTAILPELVELARDEGSSVRIAAFDTIVNLLVMFDSDDRTQIIFPLVMMFCEKSFKADESILAPLSHQLGKLCHGLSGNLTNEQHMWFLDFYKKFSTLGLQQENGQSDHTTQFYAADMDAKYVSVRQNCAYNLPAMILFVDPKCFYSELYPTFSTLCHDPETLVRRTVATGFHEVIKLLGSSVHTVHKELIALLQDESLEVLDALLDHLPEILRCVITGGDHAGSETKVHVPDLIPALSIAEQRAATSLKWRIHEKLLLTFSCLPQVISSDQIYYKFLPIMFRIMTTNNVLPVQRASARTLCVFVRYNRKQEQRQEICSKLVEQLGQGKSCWNRLRFLDTCECIMDLFSKAFFCKYFFLPVLELSNDPVPNVRIKFCYMLPKLKSALKLPADKHLLQQLELCVRKLLCQEKDKDVTAIVRIITLELDRMETSTESFPKRLQEKDLLDHKKEKEENLLLEMEDMEKRGESKLMNEKKLLSSFNKDGKRKTKLGRSRSLGGRVAPPKITTDKSTMKLTSAASNSQIATTTKNALLSFDGMLQSHSSSSGGTASLPTCSSRFYSANSNEHKTNGGKDTLPKKFNL</sequence>
<name>A0A401SAQ0_CHIPU</name>
<dbReference type="OMA" id="CLIDLVE"/>
<evidence type="ECO:0000256" key="1">
    <source>
        <dbReference type="PROSITE-ProRule" id="PRU00103"/>
    </source>
</evidence>
<dbReference type="SUPFAM" id="SSF48371">
    <property type="entry name" value="ARM repeat"/>
    <property type="match status" value="1"/>
</dbReference>
<dbReference type="GO" id="GO:0005829">
    <property type="term" value="C:cytosol"/>
    <property type="evidence" value="ECO:0007669"/>
    <property type="project" value="TreeGrafter"/>
</dbReference>
<dbReference type="Gene3D" id="1.25.10.10">
    <property type="entry name" value="Leucine-rich Repeat Variant"/>
    <property type="match status" value="1"/>
</dbReference>
<gene>
    <name evidence="3" type="ORF">chiPu_0005893</name>
</gene>
<dbReference type="InterPro" id="IPR039918">
    <property type="entry name" value="PPP4R4"/>
</dbReference>
<organism evidence="3 4">
    <name type="scientific">Chiloscyllium punctatum</name>
    <name type="common">Brownbanded bambooshark</name>
    <name type="synonym">Hemiscyllium punctatum</name>
    <dbReference type="NCBI Taxonomy" id="137246"/>
    <lineage>
        <taxon>Eukaryota</taxon>
        <taxon>Metazoa</taxon>
        <taxon>Chordata</taxon>
        <taxon>Craniata</taxon>
        <taxon>Vertebrata</taxon>
        <taxon>Chondrichthyes</taxon>
        <taxon>Elasmobranchii</taxon>
        <taxon>Galeomorphii</taxon>
        <taxon>Galeoidea</taxon>
        <taxon>Orectolobiformes</taxon>
        <taxon>Hemiscylliidae</taxon>
        <taxon>Chiloscyllium</taxon>
    </lineage>
</organism>
<dbReference type="Proteomes" id="UP000287033">
    <property type="component" value="Unassembled WGS sequence"/>
</dbReference>
<feature type="repeat" description="HEAT" evidence="1">
    <location>
        <begin position="254"/>
        <end position="291"/>
    </location>
</feature>
<accession>A0A401SAQ0</accession>
<dbReference type="EMBL" id="BEZZ01000165">
    <property type="protein sequence ID" value="GCC27469.1"/>
    <property type="molecule type" value="Genomic_DNA"/>
</dbReference>
<feature type="region of interest" description="Disordered" evidence="2">
    <location>
        <begin position="767"/>
        <end position="799"/>
    </location>
</feature>
<evidence type="ECO:0000313" key="4">
    <source>
        <dbReference type="Proteomes" id="UP000287033"/>
    </source>
</evidence>
<dbReference type="PANTHER" id="PTHR21467:SF0">
    <property type="entry name" value="SERINE_THREONINE-PROTEIN PHOSPHATASE 4 REGULATORY SUBUNIT 4"/>
    <property type="match status" value="1"/>
</dbReference>
<dbReference type="InterPro" id="IPR011989">
    <property type="entry name" value="ARM-like"/>
</dbReference>
<reference evidence="3 4" key="1">
    <citation type="journal article" date="2018" name="Nat. Ecol. Evol.">
        <title>Shark genomes provide insights into elasmobranch evolution and the origin of vertebrates.</title>
        <authorList>
            <person name="Hara Y"/>
            <person name="Yamaguchi K"/>
            <person name="Onimaru K"/>
            <person name="Kadota M"/>
            <person name="Koyanagi M"/>
            <person name="Keeley SD"/>
            <person name="Tatsumi K"/>
            <person name="Tanaka K"/>
            <person name="Motone F"/>
            <person name="Kageyama Y"/>
            <person name="Nozu R"/>
            <person name="Adachi N"/>
            <person name="Nishimura O"/>
            <person name="Nakagawa R"/>
            <person name="Tanegashima C"/>
            <person name="Kiyatake I"/>
            <person name="Matsumoto R"/>
            <person name="Murakumo K"/>
            <person name="Nishida K"/>
            <person name="Terakita A"/>
            <person name="Kuratani S"/>
            <person name="Sato K"/>
            <person name="Hyodo S Kuraku.S."/>
        </authorList>
    </citation>
    <scope>NUCLEOTIDE SEQUENCE [LARGE SCALE GENOMIC DNA]</scope>
</reference>
<dbReference type="PANTHER" id="PTHR21467">
    <property type="entry name" value="PROTEIN PHOSPHATASE 4 REGULATORY SUBUNIT 4 PPP4R4"/>
    <property type="match status" value="1"/>
</dbReference>
<dbReference type="AlphaFoldDB" id="A0A401SAQ0"/>
<dbReference type="GO" id="GO:0019888">
    <property type="term" value="F:protein phosphatase regulator activity"/>
    <property type="evidence" value="ECO:0007669"/>
    <property type="project" value="TreeGrafter"/>
</dbReference>
<proteinExistence type="predicted"/>
<dbReference type="GO" id="GO:0008287">
    <property type="term" value="C:protein serine/threonine phosphatase complex"/>
    <property type="evidence" value="ECO:0007669"/>
    <property type="project" value="TreeGrafter"/>
</dbReference>
<feature type="repeat" description="HEAT" evidence="1">
    <location>
        <begin position="293"/>
        <end position="330"/>
    </location>
</feature>
<dbReference type="PROSITE" id="PS50077">
    <property type="entry name" value="HEAT_REPEAT"/>
    <property type="match status" value="3"/>
</dbReference>
<feature type="compositionally biased region" description="Basic and acidic residues" evidence="2">
    <location>
        <begin position="854"/>
        <end position="871"/>
    </location>
</feature>
<evidence type="ECO:0000256" key="2">
    <source>
        <dbReference type="SAM" id="MobiDB-lite"/>
    </source>
</evidence>
<comment type="caution">
    <text evidence="3">The sequence shown here is derived from an EMBL/GenBank/DDBJ whole genome shotgun (WGS) entry which is preliminary data.</text>
</comment>
<keyword evidence="4" id="KW-1185">Reference proteome</keyword>
<evidence type="ECO:0000313" key="3">
    <source>
        <dbReference type="EMBL" id="GCC27469.1"/>
    </source>
</evidence>
<feature type="compositionally biased region" description="Polar residues" evidence="2">
    <location>
        <begin position="836"/>
        <end position="853"/>
    </location>
</feature>
<feature type="repeat" description="HEAT" evidence="1">
    <location>
        <begin position="438"/>
        <end position="476"/>
    </location>
</feature>
<dbReference type="OrthoDB" id="340346at2759"/>